<gene>
    <name evidence="2" type="ORF">ABQM86_20535</name>
</gene>
<dbReference type="PANTHER" id="PTHR35339">
    <property type="entry name" value="LINALOOL DEHYDRATASE_ISOMERASE DOMAIN-CONTAINING PROTEIN"/>
    <property type="match status" value="1"/>
</dbReference>
<protein>
    <submittedName>
        <fullName evidence="2">DUF2264 domain-containing protein</fullName>
    </submittedName>
</protein>
<dbReference type="InterPro" id="IPR016624">
    <property type="entry name" value="UCP014753"/>
</dbReference>
<organism evidence="2">
    <name type="scientific">Paenarthrobacter sp. AMU7</name>
    <dbReference type="NCBI Taxonomy" id="3162492"/>
    <lineage>
        <taxon>Bacteria</taxon>
        <taxon>Bacillati</taxon>
        <taxon>Actinomycetota</taxon>
        <taxon>Actinomycetes</taxon>
        <taxon>Micrococcales</taxon>
        <taxon>Micrococcaceae</taxon>
        <taxon>Paenarthrobacter</taxon>
    </lineage>
</organism>
<dbReference type="EMBL" id="CP165735">
    <property type="protein sequence ID" value="XDV71315.1"/>
    <property type="molecule type" value="Genomic_DNA"/>
</dbReference>
<evidence type="ECO:0000259" key="1">
    <source>
        <dbReference type="Pfam" id="PF10022"/>
    </source>
</evidence>
<sequence>MTIVNESTALRRRLAELGEDRALSPYTGWNRQHLAVLADELLMAVRPYANATHSHILIPARDGRKISPIDGLEGFARSFMLAAFRLTGEKGNDPLGLIPWYSQGLVAGVDPGNPDRWPLPDEQPQAKVEAAALVVGLHLTRKWLWDHLDDGDQRNVVDYLARVIGTVGPNTNWVWFRLVVEQFLASVGGPYDDGEITADLQAHESFVREGGWYADGVTRAFDYYNSWALQLYPFLWLDMLDADHPDRSRFTAYKDRFDAFLSDAARLVGGDGAPLAQGRSLIYRFAAAAPFWTGALVETDVMSLGELRRAAMGTVKHFVDRGAPDERGLLTLGWFDEWPDLAQDYSGTGSPYWAAKGLLGLVFPEEHPLWAATEEPLPIERLGGVDWLQAPGWLLSSTTQDGIVRIYNHGTDHALPGNELSDVDVYAHLAYSTATFPLITKAGDPLPDSSVVVVDRNGHSSQRSGFELLSGGTDHETAFAFSRWRARWMDIAEGQRDYGNGFLGTNTYGPTLIVGSIIRREWEVRLTLVEPSADASVPVSVVVTGWPVTGQVEIDAEQATAASGVLRSRIVGLAGLPETGVQRSHDSTPLPGETGTPWVAVDAAEAGRWLIAASELSGVAPTIPPSVRIMGDRVTIEWPDGCVSTTSLPEPTGL</sequence>
<reference evidence="2" key="1">
    <citation type="submission" date="2024-07" db="EMBL/GenBank/DDBJ databases">
        <authorList>
            <person name="Li J."/>
            <person name="Wei H."/>
            <person name="Ma J."/>
        </authorList>
    </citation>
    <scope>NUCLEOTIDE SEQUENCE</scope>
    <source>
        <strain evidence="2">AMU7</strain>
    </source>
</reference>
<proteinExistence type="predicted"/>
<evidence type="ECO:0000313" key="2">
    <source>
        <dbReference type="EMBL" id="XDV71315.1"/>
    </source>
</evidence>
<dbReference type="InterPro" id="IPR049349">
    <property type="entry name" value="DUF2264_N"/>
</dbReference>
<accession>A0AB39YMB4</accession>
<dbReference type="RefSeq" id="WP_369745447.1">
    <property type="nucleotide sequence ID" value="NZ_CP165735.1"/>
</dbReference>
<feature type="domain" description="DUF2264" evidence="1">
    <location>
        <begin position="31"/>
        <end position="377"/>
    </location>
</feature>
<dbReference type="AlphaFoldDB" id="A0AB39YMB4"/>
<dbReference type="Pfam" id="PF10022">
    <property type="entry name" value="DUF2264"/>
    <property type="match status" value="1"/>
</dbReference>
<dbReference type="PANTHER" id="PTHR35339:SF4">
    <property type="entry name" value="LINALOOL DEHYDRATASE_ISOMERASE DOMAIN-CONTAINING PROTEIN"/>
    <property type="match status" value="1"/>
</dbReference>
<name>A0AB39YMB4_9MICC</name>